<dbReference type="RefSeq" id="XP_001731680.1">
    <property type="nucleotide sequence ID" value="XM_001731628.1"/>
</dbReference>
<reference evidence="2 3" key="1">
    <citation type="journal article" date="2007" name="Proc. Natl. Acad. Sci. U.S.A.">
        <title>Dandruff-associated Malassezia genomes reveal convergent and divergent virulence traits shared with plant and human fungal pathogens.</title>
        <authorList>
            <person name="Xu J."/>
            <person name="Saunders C.W."/>
            <person name="Hu P."/>
            <person name="Grant R.A."/>
            <person name="Boekhout T."/>
            <person name="Kuramae E.E."/>
            <person name="Kronstad J.W."/>
            <person name="Deangelis Y.M."/>
            <person name="Reeder N.L."/>
            <person name="Johnstone K.R."/>
            <person name="Leland M."/>
            <person name="Fieno A.M."/>
            <person name="Begley W.M."/>
            <person name="Sun Y."/>
            <person name="Lacey M.P."/>
            <person name="Chaudhary T."/>
            <person name="Keough T."/>
            <person name="Chu L."/>
            <person name="Sears R."/>
            <person name="Yuan B."/>
            <person name="Dawson T.L.Jr."/>
        </authorList>
    </citation>
    <scope>NUCLEOTIDE SEQUENCE [LARGE SCALE GENOMIC DNA]</scope>
    <source>
        <strain evidence="3">ATCC MYA-4612 / CBS 7966</strain>
    </source>
</reference>
<keyword evidence="3" id="KW-1185">Reference proteome</keyword>
<dbReference type="Proteomes" id="UP000008837">
    <property type="component" value="Unassembled WGS sequence"/>
</dbReference>
<dbReference type="InterPro" id="IPR024338">
    <property type="entry name" value="MID1/Yam8"/>
</dbReference>
<dbReference type="GO" id="GO:0005262">
    <property type="term" value="F:calcium channel activity"/>
    <property type="evidence" value="ECO:0007669"/>
    <property type="project" value="InterPro"/>
</dbReference>
<organism evidence="2 3">
    <name type="scientific">Malassezia globosa (strain ATCC MYA-4612 / CBS 7966)</name>
    <name type="common">Dandruff-associated fungus</name>
    <dbReference type="NCBI Taxonomy" id="425265"/>
    <lineage>
        <taxon>Eukaryota</taxon>
        <taxon>Fungi</taxon>
        <taxon>Dikarya</taxon>
        <taxon>Basidiomycota</taxon>
        <taxon>Ustilaginomycotina</taxon>
        <taxon>Malasseziomycetes</taxon>
        <taxon>Malasseziales</taxon>
        <taxon>Malasseziaceae</taxon>
        <taxon>Malassezia</taxon>
    </lineage>
</organism>
<dbReference type="STRING" id="425265.A8PVT1"/>
<name>A8PVT1_MALGO</name>
<dbReference type="Pfam" id="PF12929">
    <property type="entry name" value="Mid1"/>
    <property type="match status" value="1"/>
</dbReference>
<gene>
    <name evidence="2" type="ORF">MGL_0948</name>
</gene>
<dbReference type="GeneID" id="5855985"/>
<dbReference type="AlphaFoldDB" id="A8PVT1"/>
<dbReference type="PANTHER" id="PTHR39142">
    <property type="entry name" value="MID1P"/>
    <property type="match status" value="1"/>
</dbReference>
<dbReference type="GO" id="GO:0098703">
    <property type="term" value="P:calcium ion import across plasma membrane"/>
    <property type="evidence" value="ECO:0007669"/>
    <property type="project" value="InterPro"/>
</dbReference>
<dbReference type="OrthoDB" id="5405745at2759"/>
<proteinExistence type="predicted"/>
<protein>
    <recommendedName>
        <fullName evidence="4">FZ domain-containing protein</fullName>
    </recommendedName>
</protein>
<evidence type="ECO:0000256" key="1">
    <source>
        <dbReference type="SAM" id="MobiDB-lite"/>
    </source>
</evidence>
<comment type="caution">
    <text evidence="2">The sequence shown here is derived from an EMBL/GenBank/DDBJ whole genome shotgun (WGS) entry which is preliminary data.</text>
</comment>
<dbReference type="OMA" id="YYGFLAM"/>
<accession>A8PVT1</accession>
<feature type="region of interest" description="Disordered" evidence="1">
    <location>
        <begin position="249"/>
        <end position="279"/>
    </location>
</feature>
<dbReference type="EMBL" id="AAYY01000003">
    <property type="protein sequence ID" value="EDP44466.1"/>
    <property type="molecule type" value="Genomic_DNA"/>
</dbReference>
<dbReference type="InParanoid" id="A8PVT1"/>
<dbReference type="KEGG" id="mgl:MGL_0948"/>
<dbReference type="VEuPathDB" id="FungiDB:MGL_0948"/>
<dbReference type="PANTHER" id="PTHR39142:SF1">
    <property type="entry name" value="AEL197CP"/>
    <property type="match status" value="1"/>
</dbReference>
<evidence type="ECO:0000313" key="3">
    <source>
        <dbReference type="Proteomes" id="UP000008837"/>
    </source>
</evidence>
<evidence type="ECO:0008006" key="4">
    <source>
        <dbReference type="Google" id="ProtNLM"/>
    </source>
</evidence>
<evidence type="ECO:0000313" key="2">
    <source>
        <dbReference type="EMBL" id="EDP44466.1"/>
    </source>
</evidence>
<sequence length="636" mass="69754">MISASTGISIPTSVVNKNPKPGHAIALNDSQIVRSNLRINASDGLFYTFNTTKDKSVWISLSLCQGPGIPAYNTSDEDLLDRLDKSADEAQHMTLVSMYVSRDKSNPRPGPKTSSSSKYVVYAQGGWTQISLSKGSDQGVYIGVWPPEDPRNVSGEYVIQMTASTKGSLERVDYVPSLFLDDTDRENALLTSFNYTSPAPNISLIVLPTQGDFSLSSITYFNSSFCRIFDLWEEMSFLGIQPFINSSETNRNTLPRVTRGANNQPTALPTPSFENSAKNVSFSTSSNAASNKKRMAALDPGDVTQLELTAVNTTDTNVTEQVLAQVRKQFHVSGLSPGTNYTAYLVSSKDVGESVQRTLFPSVKFVTKTAENCKLMYDLDFCPELAYSVPYNPNMSQVLALQALENIITQNYINFTKTLDTFPCASDKFGLYSSVSTCDDCRRSYQNWLCAVAIPRCTDLVDPEKSAASQNGTELQGLPMPANVHLYPYIVNRVGSNSSRQAYIDEIFAPGDYGELLPCLLTCEMVTRTCPPVIQWQCPRWTVTAQRDYGAFADAGSDGYGVGQNGGAGPDGMRFGGAYTRYVAQDAFGHVYCNAMHVDRLFREASTGAPMRTIMPSWRIWTATLSIYILSALVLG</sequence>